<dbReference type="PROSITE" id="PS00623">
    <property type="entry name" value="GMC_OXRED_1"/>
    <property type="match status" value="1"/>
</dbReference>
<evidence type="ECO:0000256" key="2">
    <source>
        <dbReference type="ARBA" id="ARBA00023180"/>
    </source>
</evidence>
<feature type="domain" description="Glucose-methanol-choline oxidoreductase N-terminal" evidence="7">
    <location>
        <begin position="128"/>
        <end position="151"/>
    </location>
</feature>
<proteinExistence type="inferred from homology"/>
<dbReference type="InterPro" id="IPR000172">
    <property type="entry name" value="GMC_OxRdtase_N"/>
</dbReference>
<reference evidence="8 9" key="1">
    <citation type="submission" date="2017-12" db="EMBL/GenBank/DDBJ databases">
        <title>Comparative genomics of Botrytis spp.</title>
        <authorList>
            <person name="Valero-Jimenez C.A."/>
            <person name="Tapia P."/>
            <person name="Veloso J."/>
            <person name="Silva-Moreno E."/>
            <person name="Staats M."/>
            <person name="Valdes J.H."/>
            <person name="Van Kan J.A.L."/>
        </authorList>
    </citation>
    <scope>NUCLEOTIDE SEQUENCE [LARGE SCALE GENOMIC DNA]</scope>
    <source>
        <strain evidence="8 9">Bp0003</strain>
    </source>
</reference>
<dbReference type="InterPro" id="IPR007867">
    <property type="entry name" value="GMC_OxRtase_C"/>
</dbReference>
<keyword evidence="2" id="KW-0325">Glycoprotein</keyword>
<evidence type="ECO:0000256" key="1">
    <source>
        <dbReference type="ARBA" id="ARBA00010790"/>
    </source>
</evidence>
<dbReference type="Pfam" id="PF05199">
    <property type="entry name" value="GMC_oxred_C"/>
    <property type="match status" value="1"/>
</dbReference>
<feature type="binding site" evidence="4">
    <location>
        <begin position="594"/>
        <end position="595"/>
    </location>
    <ligand>
        <name>FAD</name>
        <dbReference type="ChEBI" id="CHEBI:57692"/>
    </ligand>
</feature>
<dbReference type="PIRSF" id="PIRSF000137">
    <property type="entry name" value="Alcohol_oxidase"/>
    <property type="match status" value="1"/>
</dbReference>
<dbReference type="Pfam" id="PF00732">
    <property type="entry name" value="GMC_oxred_N"/>
    <property type="match status" value="1"/>
</dbReference>
<dbReference type="Gene3D" id="3.30.560.10">
    <property type="entry name" value="Glucose Oxidase, domain 3"/>
    <property type="match status" value="1"/>
</dbReference>
<keyword evidence="4 5" id="KW-0274">FAD</keyword>
<evidence type="ECO:0000256" key="5">
    <source>
        <dbReference type="RuleBase" id="RU003968"/>
    </source>
</evidence>
<feature type="binding site" evidence="4">
    <location>
        <begin position="548"/>
        <end position="549"/>
    </location>
    <ligand>
        <name>FAD</name>
        <dbReference type="ChEBI" id="CHEBI:57692"/>
    </ligand>
</feature>
<evidence type="ECO:0000256" key="3">
    <source>
        <dbReference type="PIRSR" id="PIRSR000137-1"/>
    </source>
</evidence>
<dbReference type="Gene3D" id="3.50.50.60">
    <property type="entry name" value="FAD/NAD(P)-binding domain"/>
    <property type="match status" value="1"/>
</dbReference>
<dbReference type="EMBL" id="PQXI01000038">
    <property type="protein sequence ID" value="TGO27687.1"/>
    <property type="molecule type" value="Genomic_DNA"/>
</dbReference>
<evidence type="ECO:0000313" key="9">
    <source>
        <dbReference type="Proteomes" id="UP000297910"/>
    </source>
</evidence>
<dbReference type="GO" id="GO:0044550">
    <property type="term" value="P:secondary metabolite biosynthetic process"/>
    <property type="evidence" value="ECO:0007669"/>
    <property type="project" value="TreeGrafter"/>
</dbReference>
<evidence type="ECO:0000259" key="7">
    <source>
        <dbReference type="PROSITE" id="PS00623"/>
    </source>
</evidence>
<evidence type="ECO:0000256" key="4">
    <source>
        <dbReference type="PIRSR" id="PIRSR000137-2"/>
    </source>
</evidence>
<name>A0A4Z1G0Q6_9HELO</name>
<dbReference type="PANTHER" id="PTHR11552:SF138">
    <property type="entry name" value="DEHYDROGENASE PKFF-RELATED"/>
    <property type="match status" value="1"/>
</dbReference>
<comment type="similarity">
    <text evidence="1 5">Belongs to the GMC oxidoreductase family.</text>
</comment>
<dbReference type="PANTHER" id="PTHR11552">
    <property type="entry name" value="GLUCOSE-METHANOL-CHOLINE GMC OXIDOREDUCTASE"/>
    <property type="match status" value="1"/>
</dbReference>
<keyword evidence="9" id="KW-1185">Reference proteome</keyword>
<evidence type="ECO:0000256" key="6">
    <source>
        <dbReference type="SAM" id="SignalP"/>
    </source>
</evidence>
<dbReference type="GO" id="GO:0016614">
    <property type="term" value="F:oxidoreductase activity, acting on CH-OH group of donors"/>
    <property type="evidence" value="ECO:0007669"/>
    <property type="project" value="InterPro"/>
</dbReference>
<keyword evidence="6" id="KW-0732">Signal</keyword>
<dbReference type="SUPFAM" id="SSF54373">
    <property type="entry name" value="FAD-linked reductases, C-terminal domain"/>
    <property type="match status" value="1"/>
</dbReference>
<gene>
    <name evidence="8" type="ORF">BPAE_0038g00330</name>
</gene>
<feature type="signal peptide" evidence="6">
    <location>
        <begin position="1"/>
        <end position="18"/>
    </location>
</feature>
<dbReference type="SUPFAM" id="SSF51905">
    <property type="entry name" value="FAD/NAD(P)-binding domain"/>
    <property type="match status" value="1"/>
</dbReference>
<feature type="active site" description="Proton donor" evidence="3">
    <location>
        <position position="549"/>
    </location>
</feature>
<dbReference type="Proteomes" id="UP000297910">
    <property type="component" value="Unassembled WGS sequence"/>
</dbReference>
<dbReference type="GO" id="GO:0050660">
    <property type="term" value="F:flavin adenine dinucleotide binding"/>
    <property type="evidence" value="ECO:0007669"/>
    <property type="project" value="InterPro"/>
</dbReference>
<dbReference type="AlphaFoldDB" id="A0A4Z1G0Q6"/>
<sequence>MFRAWVSILPALIQSVAGTAQTQHRLRSSAFAVPGNATYDYVDSVVGGGTAGLVIASRLAEIASVGVIEAGGFYEQDNGNYSIVPYGSLQMPLVYSTEDYPKQPLIDWDLFSVPQVNAGNRRIHYARGKTLGGSSALNALSYHRATSGTYQKWAELVGDESFTFENLLPYYKKSCHLTPPDIAKRNSTSATVVYDTTAFDNSFGGPLQVSWNNWVDPTINALAKAVQSIGLPVSSVGFSSGSLSGHGAWVPSTIEPKNALRSSSQSSFLEEAIENTNIMMHAHTQALKILFAFDSPKRANAVQVSTAGCQYTIHANKEVIVSAGVFHSPQLLMISGIGPRPALEEQNIPLISELPGVGQNLWDQVSFTVLNQVNTPSAGSIVANPNNSAEILKQYYENAGGPYSSAAGYLSFERIPKELRGNFSQQTKLSLKYFPSDWPEAEYVGAGFGGDNFSTIGVFGGVLTAPLSRGNITIHSDSMSDPPVIDLGWFSNPADSEVAVAIFKRIRQIWDSDPAKSIKIGPEILPGVVVQTDEEILDYIKHNSAPMWHASATCAMGKTGDTNAVVDSRGRVFGVDGLRVVDASIFPFALPGHPQASVYMIAEKIADDIITEK</sequence>
<dbReference type="InterPro" id="IPR012132">
    <property type="entry name" value="GMC_OxRdtase"/>
</dbReference>
<feature type="chain" id="PRO_5021253214" description="Glucose-methanol-choline oxidoreductase N-terminal domain-containing protein" evidence="6">
    <location>
        <begin position="19"/>
        <end position="613"/>
    </location>
</feature>
<accession>A0A4Z1G0Q6</accession>
<evidence type="ECO:0000313" key="8">
    <source>
        <dbReference type="EMBL" id="TGO27687.1"/>
    </source>
</evidence>
<comment type="cofactor">
    <cofactor evidence="4">
        <name>FAD</name>
        <dbReference type="ChEBI" id="CHEBI:57692"/>
    </cofactor>
</comment>
<organism evidence="8 9">
    <name type="scientific">Botrytis paeoniae</name>
    <dbReference type="NCBI Taxonomy" id="278948"/>
    <lineage>
        <taxon>Eukaryota</taxon>
        <taxon>Fungi</taxon>
        <taxon>Dikarya</taxon>
        <taxon>Ascomycota</taxon>
        <taxon>Pezizomycotina</taxon>
        <taxon>Leotiomycetes</taxon>
        <taxon>Helotiales</taxon>
        <taxon>Sclerotiniaceae</taxon>
        <taxon>Botrytis</taxon>
    </lineage>
</organism>
<feature type="active site" description="Proton acceptor" evidence="3">
    <location>
        <position position="593"/>
    </location>
</feature>
<keyword evidence="5" id="KW-0285">Flavoprotein</keyword>
<dbReference type="InterPro" id="IPR036188">
    <property type="entry name" value="FAD/NAD-bd_sf"/>
</dbReference>
<comment type="caution">
    <text evidence="8">The sequence shown here is derived from an EMBL/GenBank/DDBJ whole genome shotgun (WGS) entry which is preliminary data.</text>
</comment>
<protein>
    <recommendedName>
        <fullName evidence="7">Glucose-methanol-choline oxidoreductase N-terminal domain-containing protein</fullName>
    </recommendedName>
</protein>